<dbReference type="AlphaFoldDB" id="A0A0B6ZKE3"/>
<dbReference type="EMBL" id="HACG01022224">
    <property type="protein sequence ID" value="CEK69089.1"/>
    <property type="molecule type" value="Transcribed_RNA"/>
</dbReference>
<sequence length="62" mass="7173">MDNGYDVWTELSKQRKQGSDNRRNKRVLCPPNDDIPQLVVHYECPSLLFHHEMPITGCISSC</sequence>
<gene>
    <name evidence="2" type="primary">ORF68865</name>
</gene>
<proteinExistence type="predicted"/>
<feature type="region of interest" description="Disordered" evidence="1">
    <location>
        <begin position="1"/>
        <end position="27"/>
    </location>
</feature>
<protein>
    <submittedName>
        <fullName evidence="2">Uncharacterized protein</fullName>
    </submittedName>
</protein>
<evidence type="ECO:0000256" key="1">
    <source>
        <dbReference type="SAM" id="MobiDB-lite"/>
    </source>
</evidence>
<accession>A0A0B6ZKE3</accession>
<reference evidence="2" key="1">
    <citation type="submission" date="2014-12" db="EMBL/GenBank/DDBJ databases">
        <title>Insight into the proteome of Arion vulgaris.</title>
        <authorList>
            <person name="Aradska J."/>
            <person name="Bulat T."/>
            <person name="Smidak R."/>
            <person name="Sarate P."/>
            <person name="Gangsoo J."/>
            <person name="Sialana F."/>
            <person name="Bilban M."/>
            <person name="Lubec G."/>
        </authorList>
    </citation>
    <scope>NUCLEOTIDE SEQUENCE</scope>
    <source>
        <tissue evidence="2">Skin</tissue>
    </source>
</reference>
<organism evidence="2">
    <name type="scientific">Arion vulgaris</name>
    <dbReference type="NCBI Taxonomy" id="1028688"/>
    <lineage>
        <taxon>Eukaryota</taxon>
        <taxon>Metazoa</taxon>
        <taxon>Spiralia</taxon>
        <taxon>Lophotrochozoa</taxon>
        <taxon>Mollusca</taxon>
        <taxon>Gastropoda</taxon>
        <taxon>Heterobranchia</taxon>
        <taxon>Euthyneura</taxon>
        <taxon>Panpulmonata</taxon>
        <taxon>Eupulmonata</taxon>
        <taxon>Stylommatophora</taxon>
        <taxon>Helicina</taxon>
        <taxon>Arionoidea</taxon>
        <taxon>Arionidae</taxon>
        <taxon>Arion</taxon>
    </lineage>
</organism>
<name>A0A0B6ZKE3_9EUPU</name>
<evidence type="ECO:0000313" key="2">
    <source>
        <dbReference type="EMBL" id="CEK69089.1"/>
    </source>
</evidence>